<accession>A0A1M5LQQ0</accession>
<dbReference type="EMBL" id="FQXC01000001">
    <property type="protein sequence ID" value="SHG67345.1"/>
    <property type="molecule type" value="Genomic_DNA"/>
</dbReference>
<proteinExistence type="predicted"/>
<name>A0A1M5LQQ0_9RHOB</name>
<keyword evidence="2" id="KW-1185">Reference proteome</keyword>
<dbReference type="OrthoDB" id="7857877at2"/>
<dbReference type="AlphaFoldDB" id="A0A1M5LQQ0"/>
<protein>
    <recommendedName>
        <fullName evidence="3">Roadblock/LAMTOR2 domain-containing protein</fullName>
    </recommendedName>
</protein>
<evidence type="ECO:0000313" key="1">
    <source>
        <dbReference type="EMBL" id="SHG67345.1"/>
    </source>
</evidence>
<evidence type="ECO:0000313" key="2">
    <source>
        <dbReference type="Proteomes" id="UP000184221"/>
    </source>
</evidence>
<dbReference type="STRING" id="996342.SAMN05443551_0246"/>
<gene>
    <name evidence="1" type="ORF">SAMN05443551_0246</name>
</gene>
<sequence length="110" mass="11444">MVRQALDAVCETFDGCETLAYADLSTNLVLATNTTTRETQDSLNTLCAEATLLLDGGGVAVVGTQSGFRIFLRDGDTSTDGLIGLCNLTSDVARLVPAAQRCLAQIASGD</sequence>
<dbReference type="RefSeq" id="WP_072775715.1">
    <property type="nucleotide sequence ID" value="NZ_FQXC01000001.1"/>
</dbReference>
<evidence type="ECO:0008006" key="3">
    <source>
        <dbReference type="Google" id="ProtNLM"/>
    </source>
</evidence>
<dbReference type="Proteomes" id="UP000184221">
    <property type="component" value="Unassembled WGS sequence"/>
</dbReference>
<organism evidence="1 2">
    <name type="scientific">Marivita hallyeonensis</name>
    <dbReference type="NCBI Taxonomy" id="996342"/>
    <lineage>
        <taxon>Bacteria</taxon>
        <taxon>Pseudomonadati</taxon>
        <taxon>Pseudomonadota</taxon>
        <taxon>Alphaproteobacteria</taxon>
        <taxon>Rhodobacterales</taxon>
        <taxon>Roseobacteraceae</taxon>
        <taxon>Marivita</taxon>
    </lineage>
</organism>
<reference evidence="1 2" key="1">
    <citation type="submission" date="2016-11" db="EMBL/GenBank/DDBJ databases">
        <authorList>
            <person name="Jaros S."/>
            <person name="Januszkiewicz K."/>
            <person name="Wedrychowicz H."/>
        </authorList>
    </citation>
    <scope>NUCLEOTIDE SEQUENCE [LARGE SCALE GENOMIC DNA]</scope>
    <source>
        <strain evidence="1 2">DSM 29431</strain>
    </source>
</reference>